<evidence type="ECO:0000256" key="5">
    <source>
        <dbReference type="ARBA" id="ARBA00022679"/>
    </source>
</evidence>
<evidence type="ECO:0000256" key="10">
    <source>
        <dbReference type="ARBA" id="ARBA00023136"/>
    </source>
</evidence>
<name>A0A9J6DYN2_RHIMP</name>
<comment type="subcellular location">
    <subcellularLocation>
        <location evidence="1 12">Golgi apparatus</location>
        <location evidence="1 12">Golgi stack membrane</location>
        <topology evidence="1 12">Single-pass type II membrane protein</topology>
    </subcellularLocation>
</comment>
<keyword evidence="5 12" id="KW-0808">Transferase</keyword>
<evidence type="ECO:0000256" key="6">
    <source>
        <dbReference type="ARBA" id="ARBA00022692"/>
    </source>
</evidence>
<dbReference type="GO" id="GO:0032580">
    <property type="term" value="C:Golgi cisterna membrane"/>
    <property type="evidence" value="ECO:0007669"/>
    <property type="project" value="UniProtKB-SubCell"/>
</dbReference>
<organism evidence="15 16">
    <name type="scientific">Rhipicephalus microplus</name>
    <name type="common">Cattle tick</name>
    <name type="synonym">Boophilus microplus</name>
    <dbReference type="NCBI Taxonomy" id="6941"/>
    <lineage>
        <taxon>Eukaryota</taxon>
        <taxon>Metazoa</taxon>
        <taxon>Ecdysozoa</taxon>
        <taxon>Arthropoda</taxon>
        <taxon>Chelicerata</taxon>
        <taxon>Arachnida</taxon>
        <taxon>Acari</taxon>
        <taxon>Parasitiformes</taxon>
        <taxon>Ixodida</taxon>
        <taxon>Ixodoidea</taxon>
        <taxon>Ixodidae</taxon>
        <taxon>Rhipicephalinae</taxon>
        <taxon>Rhipicephalus</taxon>
        <taxon>Boophilus</taxon>
    </lineage>
</organism>
<evidence type="ECO:0000256" key="8">
    <source>
        <dbReference type="ARBA" id="ARBA00022989"/>
    </source>
</evidence>
<dbReference type="SUPFAM" id="SSF53756">
    <property type="entry name" value="UDP-Glycosyltransferase/glycogen phosphorylase"/>
    <property type="match status" value="1"/>
</dbReference>
<evidence type="ECO:0000256" key="12">
    <source>
        <dbReference type="RuleBase" id="RU003832"/>
    </source>
</evidence>
<evidence type="ECO:0000256" key="1">
    <source>
        <dbReference type="ARBA" id="ARBA00004447"/>
    </source>
</evidence>
<sequence>MNTPARQPPRPHNNEPYANRLERYRLLLHRFCKSPITMVFLACIGLFLTVSVVYTVIMSVYSAVMSGYPLELDSPPWTFWRGRTRDNGMPRILLWHGTVTQSAGARSSFSNVTYCKTFVGRSRLLRCEVTDDRSVLESSDAVVFQAERVSPEDMPSRRPAFQNWVLWTRQHVSPVGGPATSWRDPRLAFATCRRTHPQLQPVFDWSMSRREDSDIRTSYSSWRCGAVDDTPGSTKMADIARRNREVRHSLRFADRRDAAWITGKCDWHMCEMSDLLAEGLEAETRKAMGEDNKTPYELVYDAFEFDLVPVLLASPRTALRVPPFSVVDSAQFFDLGDLASHLRMLATNLKAYERYFTWKEHCLHVTENLEDDDVCPLCLVLNDELYNGEFHH</sequence>
<protein>
    <recommendedName>
        <fullName evidence="12">Fucosyltransferase</fullName>
        <ecNumber evidence="12">2.4.1.-</ecNumber>
    </recommendedName>
</protein>
<dbReference type="AlphaFoldDB" id="A0A9J6DYN2"/>
<dbReference type="GO" id="GO:0008417">
    <property type="term" value="F:fucosyltransferase activity"/>
    <property type="evidence" value="ECO:0007669"/>
    <property type="project" value="InterPro"/>
</dbReference>
<dbReference type="PANTHER" id="PTHR48438">
    <property type="entry name" value="ALPHA-(1,3)-FUCOSYLTRANSFERASE C-RELATED"/>
    <property type="match status" value="1"/>
</dbReference>
<evidence type="ECO:0000256" key="9">
    <source>
        <dbReference type="ARBA" id="ARBA00023034"/>
    </source>
</evidence>
<reference evidence="15" key="2">
    <citation type="submission" date="2021-09" db="EMBL/GenBank/DDBJ databases">
        <authorList>
            <person name="Jia N."/>
            <person name="Wang J."/>
            <person name="Shi W."/>
            <person name="Du L."/>
            <person name="Sun Y."/>
            <person name="Zhan W."/>
            <person name="Jiang J."/>
            <person name="Wang Q."/>
            <person name="Zhang B."/>
            <person name="Ji P."/>
            <person name="Sakyi L.B."/>
            <person name="Cui X."/>
            <person name="Yuan T."/>
            <person name="Jiang B."/>
            <person name="Yang W."/>
            <person name="Lam T.T.-Y."/>
            <person name="Chang Q."/>
            <person name="Ding S."/>
            <person name="Wang X."/>
            <person name="Zhu J."/>
            <person name="Ruan X."/>
            <person name="Zhao L."/>
            <person name="Wei J."/>
            <person name="Que T."/>
            <person name="Du C."/>
            <person name="Cheng J."/>
            <person name="Dai P."/>
            <person name="Han X."/>
            <person name="Huang E."/>
            <person name="Gao Y."/>
            <person name="Liu J."/>
            <person name="Shao H."/>
            <person name="Ye R."/>
            <person name="Li L."/>
            <person name="Wei W."/>
            <person name="Wang X."/>
            <person name="Wang C."/>
            <person name="Huo Q."/>
            <person name="Li W."/>
            <person name="Guo W."/>
            <person name="Chen H."/>
            <person name="Chen S."/>
            <person name="Zhou L."/>
            <person name="Zhou L."/>
            <person name="Ni X."/>
            <person name="Tian J."/>
            <person name="Zhou Y."/>
            <person name="Sheng Y."/>
            <person name="Liu T."/>
            <person name="Pan Y."/>
            <person name="Xia L."/>
            <person name="Li J."/>
            <person name="Zhao F."/>
            <person name="Cao W."/>
        </authorList>
    </citation>
    <scope>NUCLEOTIDE SEQUENCE</scope>
    <source>
        <strain evidence="15">Rmic-2018</strain>
        <tissue evidence="15">Larvae</tissue>
    </source>
</reference>
<evidence type="ECO:0000259" key="13">
    <source>
        <dbReference type="Pfam" id="PF00852"/>
    </source>
</evidence>
<evidence type="ECO:0000256" key="11">
    <source>
        <dbReference type="ARBA" id="ARBA00023180"/>
    </source>
</evidence>
<evidence type="ECO:0000313" key="16">
    <source>
        <dbReference type="Proteomes" id="UP000821866"/>
    </source>
</evidence>
<evidence type="ECO:0000256" key="3">
    <source>
        <dbReference type="ARBA" id="ARBA00008919"/>
    </source>
</evidence>
<keyword evidence="9 12" id="KW-0333">Golgi apparatus</keyword>
<dbReference type="InterPro" id="IPR001503">
    <property type="entry name" value="Glyco_trans_10"/>
</dbReference>
<dbReference type="Pfam" id="PF00852">
    <property type="entry name" value="Glyco_transf_10"/>
    <property type="match status" value="1"/>
</dbReference>
<evidence type="ECO:0000313" key="15">
    <source>
        <dbReference type="EMBL" id="KAH8027214.1"/>
    </source>
</evidence>
<evidence type="ECO:0000256" key="2">
    <source>
        <dbReference type="ARBA" id="ARBA00004922"/>
    </source>
</evidence>
<dbReference type="Gene3D" id="3.40.50.11660">
    <property type="entry name" value="Glycosyl transferase family 10, C-terminal domain"/>
    <property type="match status" value="1"/>
</dbReference>
<proteinExistence type="inferred from homology"/>
<keyword evidence="6 12" id="KW-0812">Transmembrane</keyword>
<dbReference type="InterPro" id="IPR031481">
    <property type="entry name" value="Glyco_tran_10_N"/>
</dbReference>
<gene>
    <name evidence="15" type="ORF">HPB51_003656</name>
</gene>
<evidence type="ECO:0000256" key="4">
    <source>
        <dbReference type="ARBA" id="ARBA00022676"/>
    </source>
</evidence>
<dbReference type="EC" id="2.4.1.-" evidence="12"/>
<dbReference type="InterPro" id="IPR038577">
    <property type="entry name" value="GT10-like_C_sf"/>
</dbReference>
<keyword evidence="11" id="KW-0325">Glycoprotein</keyword>
<keyword evidence="7" id="KW-0735">Signal-anchor</keyword>
<feature type="domain" description="Fucosyltransferase C-terminal" evidence="13">
    <location>
        <begin position="298"/>
        <end position="384"/>
    </location>
</feature>
<dbReference type="EMBL" id="JABSTU010000006">
    <property type="protein sequence ID" value="KAH8027214.1"/>
    <property type="molecule type" value="Genomic_DNA"/>
</dbReference>
<comment type="similarity">
    <text evidence="3 12">Belongs to the glycosyltransferase 10 family.</text>
</comment>
<evidence type="ECO:0000259" key="14">
    <source>
        <dbReference type="Pfam" id="PF17039"/>
    </source>
</evidence>
<comment type="caution">
    <text evidence="15">The sequence shown here is derived from an EMBL/GenBank/DDBJ whole genome shotgun (WGS) entry which is preliminary data.</text>
</comment>
<keyword evidence="4 12" id="KW-0328">Glycosyltransferase</keyword>
<evidence type="ECO:0000256" key="7">
    <source>
        <dbReference type="ARBA" id="ARBA00022968"/>
    </source>
</evidence>
<dbReference type="PANTHER" id="PTHR48438:SF1">
    <property type="entry name" value="ALPHA-(1,3)-FUCOSYLTRANSFERASE C-RELATED"/>
    <property type="match status" value="1"/>
</dbReference>
<dbReference type="Proteomes" id="UP000821866">
    <property type="component" value="Chromosome 4"/>
</dbReference>
<accession>A0A9J6DYN2</accession>
<dbReference type="VEuPathDB" id="VectorBase:LOC119159869"/>
<comment type="pathway">
    <text evidence="2">Protein modification; protein glycosylation.</text>
</comment>
<keyword evidence="10 12" id="KW-0472">Membrane</keyword>
<reference evidence="15" key="1">
    <citation type="journal article" date="2020" name="Cell">
        <title>Large-Scale Comparative Analyses of Tick Genomes Elucidate Their Genetic Diversity and Vector Capacities.</title>
        <authorList>
            <consortium name="Tick Genome and Microbiome Consortium (TIGMIC)"/>
            <person name="Jia N."/>
            <person name="Wang J."/>
            <person name="Shi W."/>
            <person name="Du L."/>
            <person name="Sun Y."/>
            <person name="Zhan W."/>
            <person name="Jiang J.F."/>
            <person name="Wang Q."/>
            <person name="Zhang B."/>
            <person name="Ji P."/>
            <person name="Bell-Sakyi L."/>
            <person name="Cui X.M."/>
            <person name="Yuan T.T."/>
            <person name="Jiang B.G."/>
            <person name="Yang W.F."/>
            <person name="Lam T.T."/>
            <person name="Chang Q.C."/>
            <person name="Ding S.J."/>
            <person name="Wang X.J."/>
            <person name="Zhu J.G."/>
            <person name="Ruan X.D."/>
            <person name="Zhao L."/>
            <person name="Wei J.T."/>
            <person name="Ye R.Z."/>
            <person name="Que T.C."/>
            <person name="Du C.H."/>
            <person name="Zhou Y.H."/>
            <person name="Cheng J.X."/>
            <person name="Dai P.F."/>
            <person name="Guo W.B."/>
            <person name="Han X.H."/>
            <person name="Huang E.J."/>
            <person name="Li L.F."/>
            <person name="Wei W."/>
            <person name="Gao Y.C."/>
            <person name="Liu J.Z."/>
            <person name="Shao H.Z."/>
            <person name="Wang X."/>
            <person name="Wang C.C."/>
            <person name="Yang T.C."/>
            <person name="Huo Q.B."/>
            <person name="Li W."/>
            <person name="Chen H.Y."/>
            <person name="Chen S.E."/>
            <person name="Zhou L.G."/>
            <person name="Ni X.B."/>
            <person name="Tian J.H."/>
            <person name="Sheng Y."/>
            <person name="Liu T."/>
            <person name="Pan Y.S."/>
            <person name="Xia L.Y."/>
            <person name="Li J."/>
            <person name="Zhao F."/>
            <person name="Cao W.C."/>
        </authorList>
    </citation>
    <scope>NUCLEOTIDE SEQUENCE</scope>
    <source>
        <strain evidence="15">Rmic-2018</strain>
    </source>
</reference>
<keyword evidence="8 12" id="KW-1133">Transmembrane helix</keyword>
<feature type="domain" description="Fucosyltransferase N-terminal" evidence="14">
    <location>
        <begin position="90"/>
        <end position="219"/>
    </location>
</feature>
<dbReference type="Pfam" id="PF17039">
    <property type="entry name" value="Glyco_tran_10_N"/>
    <property type="match status" value="1"/>
</dbReference>
<dbReference type="InterPro" id="IPR055270">
    <property type="entry name" value="Glyco_tran_10_C"/>
</dbReference>
<feature type="transmembrane region" description="Helical" evidence="12">
    <location>
        <begin position="38"/>
        <end position="61"/>
    </location>
</feature>
<keyword evidence="16" id="KW-1185">Reference proteome</keyword>